<organism evidence="1 2">
    <name type="scientific">Nonomuraea thailandensis</name>
    <dbReference type="NCBI Taxonomy" id="1188745"/>
    <lineage>
        <taxon>Bacteria</taxon>
        <taxon>Bacillati</taxon>
        <taxon>Actinomycetota</taxon>
        <taxon>Actinomycetes</taxon>
        <taxon>Streptosporangiales</taxon>
        <taxon>Streptosporangiaceae</taxon>
        <taxon>Nonomuraea</taxon>
    </lineage>
</organism>
<dbReference type="EMBL" id="JAMZEB010000002">
    <property type="protein sequence ID" value="MCP2359797.1"/>
    <property type="molecule type" value="Genomic_DNA"/>
</dbReference>
<name>A0A9X2K3T3_9ACTN</name>
<reference evidence="1" key="1">
    <citation type="submission" date="2022-06" db="EMBL/GenBank/DDBJ databases">
        <title>Sequencing the genomes of 1000 actinobacteria strains.</title>
        <authorList>
            <person name="Klenk H.-P."/>
        </authorList>
    </citation>
    <scope>NUCLEOTIDE SEQUENCE</scope>
    <source>
        <strain evidence="1">DSM 46694</strain>
    </source>
</reference>
<comment type="caution">
    <text evidence="1">The sequence shown here is derived from an EMBL/GenBank/DDBJ whole genome shotgun (WGS) entry which is preliminary data.</text>
</comment>
<gene>
    <name evidence="1" type="ORF">HD597_006817</name>
</gene>
<protein>
    <submittedName>
        <fullName evidence="1">Uncharacterized protein</fullName>
    </submittedName>
</protein>
<evidence type="ECO:0000313" key="1">
    <source>
        <dbReference type="EMBL" id="MCP2359797.1"/>
    </source>
</evidence>
<dbReference type="AlphaFoldDB" id="A0A9X2K3T3"/>
<dbReference type="RefSeq" id="WP_253747214.1">
    <property type="nucleotide sequence ID" value="NZ_BAABKA010000035.1"/>
</dbReference>
<accession>A0A9X2K3T3</accession>
<dbReference type="Proteomes" id="UP001139648">
    <property type="component" value="Unassembled WGS sequence"/>
</dbReference>
<proteinExistence type="predicted"/>
<keyword evidence="2" id="KW-1185">Reference proteome</keyword>
<sequence>MTSISGYITRDEIAQVAGLLCAKPGESAETASVQATAVEGQYENALTLTRAWVEVQEVRDEARRDADHYGGTWELHMPNRPELFDLEYDDEDQPIYSHPEDYDEAEDRRVAIEIVRTLSTRYGLTPYEMRPQ</sequence>
<evidence type="ECO:0000313" key="2">
    <source>
        <dbReference type="Proteomes" id="UP001139648"/>
    </source>
</evidence>